<keyword evidence="2" id="KW-1185">Reference proteome</keyword>
<name>A0ABW2IYV8_9GAMM</name>
<comment type="caution">
    <text evidence="1">The sequence shown here is derived from an EMBL/GenBank/DDBJ whole genome shotgun (WGS) entry which is preliminary data.</text>
</comment>
<accession>A0ABW2IYV8</accession>
<dbReference type="EMBL" id="JBHTBD010000008">
    <property type="protein sequence ID" value="MFC7296213.1"/>
    <property type="molecule type" value="Genomic_DNA"/>
</dbReference>
<sequence>MPLEKHDLAHELPESKETIHTLKTTDQHFAKLFDAYHDIDHEVYRIEQGVETTSDEYLEEQKKKRLSLKDQLYGMIRDYEASMAS</sequence>
<dbReference type="Pfam" id="PF04325">
    <property type="entry name" value="DUF465"/>
    <property type="match status" value="1"/>
</dbReference>
<evidence type="ECO:0000313" key="1">
    <source>
        <dbReference type="EMBL" id="MFC7296213.1"/>
    </source>
</evidence>
<dbReference type="Proteomes" id="UP001596506">
    <property type="component" value="Unassembled WGS sequence"/>
</dbReference>
<protein>
    <submittedName>
        <fullName evidence="1">YdcH family protein</fullName>
    </submittedName>
</protein>
<proteinExistence type="predicted"/>
<dbReference type="RefSeq" id="WP_100689634.1">
    <property type="nucleotide sequence ID" value="NZ_JBHTBD010000008.1"/>
</dbReference>
<gene>
    <name evidence="1" type="ORF">ACFQQA_15960</name>
</gene>
<dbReference type="Gene3D" id="6.10.280.50">
    <property type="match status" value="1"/>
</dbReference>
<dbReference type="InterPro" id="IPR007420">
    <property type="entry name" value="DUF465"/>
</dbReference>
<organism evidence="1 2">
    <name type="scientific">Marinobacter aromaticivorans</name>
    <dbReference type="NCBI Taxonomy" id="1494078"/>
    <lineage>
        <taxon>Bacteria</taxon>
        <taxon>Pseudomonadati</taxon>
        <taxon>Pseudomonadota</taxon>
        <taxon>Gammaproteobacteria</taxon>
        <taxon>Pseudomonadales</taxon>
        <taxon>Marinobacteraceae</taxon>
        <taxon>Marinobacter</taxon>
    </lineage>
</organism>
<dbReference type="InterPro" id="IPR038444">
    <property type="entry name" value="DUF465_sf"/>
</dbReference>
<evidence type="ECO:0000313" key="2">
    <source>
        <dbReference type="Proteomes" id="UP001596506"/>
    </source>
</evidence>
<reference evidence="2" key="1">
    <citation type="journal article" date="2019" name="Int. J. Syst. Evol. Microbiol.">
        <title>The Global Catalogue of Microorganisms (GCM) 10K type strain sequencing project: providing services to taxonomists for standard genome sequencing and annotation.</title>
        <authorList>
            <consortium name="The Broad Institute Genomics Platform"/>
            <consortium name="The Broad Institute Genome Sequencing Center for Infectious Disease"/>
            <person name="Wu L."/>
            <person name="Ma J."/>
        </authorList>
    </citation>
    <scope>NUCLEOTIDE SEQUENCE [LARGE SCALE GENOMIC DNA]</scope>
    <source>
        <strain evidence="2">CCUG 60559</strain>
    </source>
</reference>